<dbReference type="InterPro" id="IPR019510">
    <property type="entry name" value="AKAP7-like_phosphoesterase"/>
</dbReference>
<comment type="caution">
    <text evidence="4">The sequence shown here is derived from an EMBL/GenBank/DDBJ whole genome shotgun (WGS) entry which is preliminary data.</text>
</comment>
<feature type="domain" description="A-kinase anchor protein 7-like phosphoesterase" evidence="3">
    <location>
        <begin position="6"/>
        <end position="186"/>
    </location>
</feature>
<comment type="catalytic activity">
    <reaction evidence="2">
        <text>a 3'-end 2',3'-cyclophospho-ribonucleotide-RNA + H2O = a 3'-end 2'-phospho-ribonucleotide-RNA + H(+)</text>
        <dbReference type="Rhea" id="RHEA:11828"/>
        <dbReference type="Rhea" id="RHEA-COMP:10464"/>
        <dbReference type="Rhea" id="RHEA-COMP:17353"/>
        <dbReference type="ChEBI" id="CHEBI:15377"/>
        <dbReference type="ChEBI" id="CHEBI:15378"/>
        <dbReference type="ChEBI" id="CHEBI:83064"/>
        <dbReference type="ChEBI" id="CHEBI:173113"/>
        <dbReference type="EC" id="3.1.4.58"/>
    </reaction>
</comment>
<dbReference type="Gene3D" id="3.90.1140.10">
    <property type="entry name" value="Cyclic phosphodiesterase"/>
    <property type="match status" value="1"/>
</dbReference>
<evidence type="ECO:0000259" key="3">
    <source>
        <dbReference type="Pfam" id="PF10469"/>
    </source>
</evidence>
<dbReference type="Pfam" id="PF10469">
    <property type="entry name" value="AKAP7_NLS"/>
    <property type="match status" value="1"/>
</dbReference>
<dbReference type="PANTHER" id="PTHR35561:SF1">
    <property type="entry name" value="RNA 2',3'-CYCLIC PHOSPHODIESTERASE"/>
    <property type="match status" value="1"/>
</dbReference>
<evidence type="ECO:0000313" key="4">
    <source>
        <dbReference type="EMBL" id="HDS10074.1"/>
    </source>
</evidence>
<sequence length="188" mass="21410">MSIRTFISVDIEDPNVLSKIKLVKNSLSSLGADLKLVEDENLHLTLVFIGEVPEPQITVIKHALQEVKHKPFRIHLYGAGCFPTCNRPRVLWIGTKEGSEEMTQLYKKITSSLRKEKISFEEEKDYTPHLTIARVRSNKNIGKIAKLLEALVDEDFGWIEVKEFRLKKSTLTPKGPIYETLASFSLSE</sequence>
<accession>A0A7C1E3Q0</accession>
<feature type="active site" description="Proton acceptor" evidence="2">
    <location>
        <position position="129"/>
    </location>
</feature>
<dbReference type="GO" id="GO:0004113">
    <property type="term" value="F:2',3'-cyclic-nucleotide 3'-phosphodiesterase activity"/>
    <property type="evidence" value="ECO:0007669"/>
    <property type="project" value="InterPro"/>
</dbReference>
<feature type="short sequence motif" description="HXTX 2" evidence="2">
    <location>
        <begin position="129"/>
        <end position="132"/>
    </location>
</feature>
<comment type="similarity">
    <text evidence="2">Belongs to the 2H phosphoesterase superfamily. ThpR family.</text>
</comment>
<feature type="active site" description="Proton donor" evidence="2">
    <location>
        <position position="43"/>
    </location>
</feature>
<dbReference type="InterPro" id="IPR004175">
    <property type="entry name" value="RNA_CPDase"/>
</dbReference>
<evidence type="ECO:0000256" key="1">
    <source>
        <dbReference type="ARBA" id="ARBA00022801"/>
    </source>
</evidence>
<evidence type="ECO:0000256" key="2">
    <source>
        <dbReference type="HAMAP-Rule" id="MF_01940"/>
    </source>
</evidence>
<comment type="function">
    <text evidence="2">Hydrolyzes RNA 2',3'-cyclic phosphodiester to an RNA 2'-phosphomonoester.</text>
</comment>
<protein>
    <recommendedName>
        <fullName evidence="2">RNA 2',3'-cyclic phosphodiesterase</fullName>
        <shortName evidence="2">RNA 2',3'-CPDase</shortName>
        <ecNumber evidence="2">3.1.4.58</ecNumber>
    </recommendedName>
</protein>
<keyword evidence="1 2" id="KW-0378">Hydrolase</keyword>
<dbReference type="HAMAP" id="MF_01940">
    <property type="entry name" value="RNA_CPDase"/>
    <property type="match status" value="1"/>
</dbReference>
<reference evidence="4" key="1">
    <citation type="journal article" date="2020" name="mSystems">
        <title>Genome- and Community-Level Interaction Insights into Carbon Utilization and Element Cycling Functions of Hydrothermarchaeota in Hydrothermal Sediment.</title>
        <authorList>
            <person name="Zhou Z."/>
            <person name="Liu Y."/>
            <person name="Xu W."/>
            <person name="Pan J."/>
            <person name="Luo Z.H."/>
            <person name="Li M."/>
        </authorList>
    </citation>
    <scope>NUCLEOTIDE SEQUENCE [LARGE SCALE GENOMIC DNA]</scope>
    <source>
        <strain evidence="4">SpSt-123</strain>
    </source>
</reference>
<dbReference type="EMBL" id="DSDY01000014">
    <property type="protein sequence ID" value="HDS10074.1"/>
    <property type="molecule type" value="Genomic_DNA"/>
</dbReference>
<dbReference type="PANTHER" id="PTHR35561">
    <property type="entry name" value="RNA 2',3'-CYCLIC PHOSPHODIESTERASE"/>
    <property type="match status" value="1"/>
</dbReference>
<dbReference type="SUPFAM" id="SSF55144">
    <property type="entry name" value="LigT-like"/>
    <property type="match status" value="1"/>
</dbReference>
<name>A0A7C1E3Q0_9CREN</name>
<gene>
    <name evidence="4" type="primary">thpR</name>
    <name evidence="4" type="ORF">ENO04_00390</name>
</gene>
<dbReference type="EC" id="3.1.4.58" evidence="2"/>
<proteinExistence type="inferred from homology"/>
<dbReference type="NCBIfam" id="TIGR02258">
    <property type="entry name" value="2_5_ligase"/>
    <property type="match status" value="1"/>
</dbReference>
<feature type="short sequence motif" description="HXTX 1" evidence="2">
    <location>
        <begin position="43"/>
        <end position="46"/>
    </location>
</feature>
<dbReference type="GO" id="GO:0008664">
    <property type="term" value="F:RNA 2',3'-cyclic 3'-phosphodiesterase activity"/>
    <property type="evidence" value="ECO:0007669"/>
    <property type="project" value="UniProtKB-EC"/>
</dbReference>
<dbReference type="InterPro" id="IPR009097">
    <property type="entry name" value="Cyclic_Pdiesterase"/>
</dbReference>
<organism evidence="4">
    <name type="scientific">Fervidicoccus fontis</name>
    <dbReference type="NCBI Taxonomy" id="683846"/>
    <lineage>
        <taxon>Archaea</taxon>
        <taxon>Thermoproteota</taxon>
        <taxon>Thermoprotei</taxon>
        <taxon>Fervidicoccales</taxon>
        <taxon>Fervidicoccaceae</taxon>
        <taxon>Fervidicoccus</taxon>
    </lineage>
</organism>
<dbReference type="AlphaFoldDB" id="A0A7C1E3Q0"/>